<feature type="region of interest" description="Disordered" evidence="4">
    <location>
        <begin position="1293"/>
        <end position="1318"/>
    </location>
</feature>
<dbReference type="SUPFAM" id="SSF52777">
    <property type="entry name" value="CoA-dependent acyltransferases"/>
    <property type="match status" value="10"/>
</dbReference>
<dbReference type="InterPro" id="IPR023213">
    <property type="entry name" value="CAT-like_dom_sf"/>
</dbReference>
<feature type="compositionally biased region" description="Low complexity" evidence="4">
    <location>
        <begin position="1309"/>
        <end position="1318"/>
    </location>
</feature>
<keyword evidence="1" id="KW-0596">Phosphopantetheine</keyword>
<dbReference type="PROSITE" id="PS00455">
    <property type="entry name" value="AMP_BINDING"/>
    <property type="match status" value="3"/>
</dbReference>
<dbReference type="GO" id="GO:0044550">
    <property type="term" value="P:secondary metabolite biosynthetic process"/>
    <property type="evidence" value="ECO:0007669"/>
    <property type="project" value="TreeGrafter"/>
</dbReference>
<dbReference type="Gene3D" id="3.30.300.30">
    <property type="match status" value="4"/>
</dbReference>
<dbReference type="SMART" id="SM00823">
    <property type="entry name" value="PKS_PP"/>
    <property type="match status" value="3"/>
</dbReference>
<dbReference type="InterPro" id="IPR006162">
    <property type="entry name" value="Ppantetheine_attach_site"/>
</dbReference>
<dbReference type="InterPro" id="IPR042099">
    <property type="entry name" value="ANL_N_sf"/>
</dbReference>
<dbReference type="InterPro" id="IPR020845">
    <property type="entry name" value="AMP-binding_CS"/>
</dbReference>
<dbReference type="OrthoDB" id="416786at2759"/>
<keyword evidence="7" id="KW-1185">Reference proteome</keyword>
<dbReference type="Pfam" id="PF00501">
    <property type="entry name" value="AMP-binding"/>
    <property type="match status" value="4"/>
</dbReference>
<organism evidence="6 7">
    <name type="scientific">Passalora fulva</name>
    <name type="common">Tomato leaf mold</name>
    <name type="synonym">Cladosporium fulvum</name>
    <dbReference type="NCBI Taxonomy" id="5499"/>
    <lineage>
        <taxon>Eukaryota</taxon>
        <taxon>Fungi</taxon>
        <taxon>Dikarya</taxon>
        <taxon>Ascomycota</taxon>
        <taxon>Pezizomycotina</taxon>
        <taxon>Dothideomycetes</taxon>
        <taxon>Dothideomycetidae</taxon>
        <taxon>Mycosphaerellales</taxon>
        <taxon>Mycosphaerellaceae</taxon>
        <taxon>Fulvia</taxon>
    </lineage>
</organism>
<evidence type="ECO:0000256" key="3">
    <source>
        <dbReference type="ARBA" id="ARBA00022598"/>
    </source>
</evidence>
<evidence type="ECO:0000256" key="4">
    <source>
        <dbReference type="SAM" id="MobiDB-lite"/>
    </source>
</evidence>
<accession>A0A9Q8PG84</accession>
<evidence type="ECO:0000313" key="6">
    <source>
        <dbReference type="EMBL" id="UJO21913.1"/>
    </source>
</evidence>
<dbReference type="InterPro" id="IPR036736">
    <property type="entry name" value="ACP-like_sf"/>
</dbReference>
<name>A0A9Q8PG84_PASFU</name>
<feature type="domain" description="Carrier" evidence="5">
    <location>
        <begin position="4368"/>
        <end position="4444"/>
    </location>
</feature>
<evidence type="ECO:0000256" key="1">
    <source>
        <dbReference type="ARBA" id="ARBA00022450"/>
    </source>
</evidence>
<dbReference type="Proteomes" id="UP000756132">
    <property type="component" value="Chromosome 9"/>
</dbReference>
<feature type="domain" description="Carrier" evidence="5">
    <location>
        <begin position="577"/>
        <end position="653"/>
    </location>
</feature>
<dbReference type="FunFam" id="3.30.300.30:FF:000015">
    <property type="entry name" value="Nonribosomal peptide synthase SidD"/>
    <property type="match status" value="4"/>
</dbReference>
<feature type="domain" description="Carrier" evidence="5">
    <location>
        <begin position="1716"/>
        <end position="1792"/>
    </location>
</feature>
<dbReference type="GO" id="GO:0031177">
    <property type="term" value="F:phosphopantetheine binding"/>
    <property type="evidence" value="ECO:0007669"/>
    <property type="project" value="InterPro"/>
</dbReference>
<dbReference type="SUPFAM" id="SSF56801">
    <property type="entry name" value="Acetyl-CoA synthetase-like"/>
    <property type="match status" value="4"/>
</dbReference>
<proteinExistence type="predicted"/>
<feature type="compositionally biased region" description="Polar residues" evidence="4">
    <location>
        <begin position="2254"/>
        <end position="2264"/>
    </location>
</feature>
<evidence type="ECO:0000313" key="7">
    <source>
        <dbReference type="Proteomes" id="UP000756132"/>
    </source>
</evidence>
<evidence type="ECO:0000256" key="2">
    <source>
        <dbReference type="ARBA" id="ARBA00022553"/>
    </source>
</evidence>
<dbReference type="CDD" id="cd19545">
    <property type="entry name" value="FUM14_C_NRPS-like"/>
    <property type="match status" value="4"/>
</dbReference>
<dbReference type="Gene3D" id="1.10.1200.10">
    <property type="entry name" value="ACP-like"/>
    <property type="match status" value="4"/>
</dbReference>
<feature type="domain" description="Carrier" evidence="5">
    <location>
        <begin position="3285"/>
        <end position="3361"/>
    </location>
</feature>
<gene>
    <name evidence="6" type="ORF">CLAFUR5_08791</name>
</gene>
<dbReference type="FunFam" id="3.30.559.30:FF:000003">
    <property type="entry name" value="Nonribosomal peptide synthase SidD"/>
    <property type="match status" value="1"/>
</dbReference>
<dbReference type="InterPro" id="IPR000873">
    <property type="entry name" value="AMP-dep_synth/lig_dom"/>
</dbReference>
<dbReference type="GO" id="GO:0005737">
    <property type="term" value="C:cytoplasm"/>
    <property type="evidence" value="ECO:0007669"/>
    <property type="project" value="TreeGrafter"/>
</dbReference>
<keyword evidence="3" id="KW-0436">Ligase</keyword>
<dbReference type="PANTHER" id="PTHR45527:SF1">
    <property type="entry name" value="FATTY ACID SYNTHASE"/>
    <property type="match status" value="1"/>
</dbReference>
<dbReference type="CDD" id="cd05918">
    <property type="entry name" value="A_NRPS_SidN3_like"/>
    <property type="match status" value="3"/>
</dbReference>
<dbReference type="Gene3D" id="3.30.559.10">
    <property type="entry name" value="Chloramphenicol acetyltransferase-like domain"/>
    <property type="match status" value="5"/>
</dbReference>
<feature type="region of interest" description="Disordered" evidence="4">
    <location>
        <begin position="2248"/>
        <end position="2303"/>
    </location>
</feature>
<dbReference type="InterPro" id="IPR020806">
    <property type="entry name" value="PKS_PP-bd"/>
</dbReference>
<evidence type="ECO:0000259" key="5">
    <source>
        <dbReference type="PROSITE" id="PS50075"/>
    </source>
</evidence>
<dbReference type="KEGG" id="ffu:CLAFUR5_08791"/>
<dbReference type="FunFam" id="1.10.1200.10:FF:000005">
    <property type="entry name" value="Nonribosomal peptide synthetase 1"/>
    <property type="match status" value="2"/>
</dbReference>
<dbReference type="GeneID" id="71988669"/>
<dbReference type="Pfam" id="PF00668">
    <property type="entry name" value="Condensation"/>
    <property type="match status" value="5"/>
</dbReference>
<dbReference type="InterPro" id="IPR009081">
    <property type="entry name" value="PP-bd_ACP"/>
</dbReference>
<dbReference type="NCBIfam" id="NF003417">
    <property type="entry name" value="PRK04813.1"/>
    <property type="match status" value="5"/>
</dbReference>
<dbReference type="PROSITE" id="PS50075">
    <property type="entry name" value="CARRIER"/>
    <property type="match status" value="4"/>
</dbReference>
<reference evidence="6" key="2">
    <citation type="journal article" date="2022" name="Microb. Genom.">
        <title>A chromosome-scale genome assembly of the tomato pathogen Cladosporium fulvum reveals a compartmentalized genome architecture and the presence of a dispensable chromosome.</title>
        <authorList>
            <person name="Zaccaron A.Z."/>
            <person name="Chen L.H."/>
            <person name="Samaras A."/>
            <person name="Stergiopoulos I."/>
        </authorList>
    </citation>
    <scope>NUCLEOTIDE SEQUENCE</scope>
    <source>
        <strain evidence="6">Race5_Kim</strain>
    </source>
</reference>
<feature type="compositionally biased region" description="Basic and acidic residues" evidence="4">
    <location>
        <begin position="2292"/>
        <end position="2303"/>
    </location>
</feature>
<dbReference type="InterPro" id="IPR045851">
    <property type="entry name" value="AMP-bd_C_sf"/>
</dbReference>
<reference evidence="6" key="1">
    <citation type="submission" date="2021-12" db="EMBL/GenBank/DDBJ databases">
        <authorList>
            <person name="Zaccaron A."/>
            <person name="Stergiopoulos I."/>
        </authorList>
    </citation>
    <scope>NUCLEOTIDE SEQUENCE</scope>
    <source>
        <strain evidence="6">Race5_Kim</strain>
    </source>
</reference>
<sequence>MRLWTEQVHSSNQFRRRSQRVPSAMTGTQDDCADLDKIWGWNAIVPLTVEGSVHDLIAEQSQLRPDAAAVDAWDGSFTYHQLEDLGGRLAYALASRGVSVGDVVPIYLSKSKWMPIAMLGIIKAGATAVTLDINHPRARLQSVLQQTQAGLVITSPDLRPHLPFSEQRQVFELGDGRIVGLGNNHLHRKVDPSQPVYISFTSGTTGEPKGACMSHANVRSAVCHQSSRLGFHSSSRVLNFAPYSFDVAWCDFLHTTCAAGCLCIAQEQEMLEDLESVLTAYRCTLINVTPTVLRTLRSGPSTLQTILLSGETPYPENIARWAKRVRLVNTYGPTECTFKSAFTIIRAEQLEPPSVGVGVGCCTWLVDPSDNSSLVSIGAVGELYLEGPLVGQGYIGNAELSSSVFIESPPWLLKGSATHPGRKGMMYKTGDLARYNASGQLIIVGRKDTAQVKIRGQRVEVADVQHHARAALPNDCSALVDVVRPADSHEPLLALFIETAGHTIPKLQKVLTDLAATLAHVLPSFMHPTLYLPLAEIPRAATGKADSPALRQWASTMTVAQLQQLQSTVFGRSIHTEPANAREFLFREIWAEILRLPVSAISTSDSFLRLGGDSVKAIEMIAAARRKRLVLSLSSIFHAATLRDVAEAAKTANEVAHTVVVPPFSLLDDSLDRESVRRTAAFTLGIDPDIIEDIIPCTAMQQGLISMTSARPDSQVCESRYQLQSSIDIDAFKVAWQRVVDAAPLLRTRIAHTPAGDLVQVVISAEHSIIHWHASNPIDGDSNSMGLGTALFRLSLDLGQGSHTLVFKMHHAMFDGWSKALIFRAVRDAYHHPHVLPELATFQPFVSFVRKQIADARTSTYWSEQLRNCEIARFLPPSKGTGGKQAMQMVVTNLQWPRFGITPSSTIRAALAVLLSKYTHSDDVIFGCTVSGRQAAVPDVDRIAGPTFAVVPIRVRLDWDWTAYDVQLRVQEQMVEMHDFEQFGLRNIRSAAGMSCVGDAGLFQVLLVVQQDLHHLTAGEGDDLFVQARRSAPPGGAPDEADSLSPFNAHGMMLVASPVACGVVLDISYDTASLGRRECERFAHQLEHVLRQLCAKEHVTTKLKDLSLASASDVAQVLDWNRGPSVRDSSASASASADVCEMVRRRVATHADHIAVDAHDCTLTYGDLWCLSSRLARALGHWRLSKCRVPLCFDKSSSMVVAMLAVLRAGGCAIPVPSSVSVDRARQRQLVDTCKSRVVVTSRALATSPSPSTSPSTSTSTRCAFTEFTEFTELAELTKVLLLEDLLDEAGPSSMHVHGRGAMSGGSDGSSDSDGADPSDAAVVVFTSGTSRSSKAVLWTRRTLSSNVQAAIDLFRLNADSKVLQFASYDFDVSIIETFAVLCAGGRLCIPPQAELLDRLSLAINATQANWICLTPSVASLLDPQHVSSLRTVVLAGEQVTPAHAQPWVTVGAEVIVWYGPAEAPVATSYCPSKEHGWSAGVIGKSRYARTWIVDLQNPNHLAPIGAVGELCLQGAIVAKGYLDSTGNASHHVAFRAPSATAHIASAIGAQGHTFYRTGDHAKYDSDGNLIFMGRDTDVWVKSHGRRLQLSELEEAAHSFFQGRPRSTLVADVVSFADLDATHLVLFICTALCQAEQGDVVLDETHRPETLLELRHHLARLLPAYMIPTHFLPVSTVPLARTGKIDRRRLHRFAKTLTRAQAAALARWGNDGDREEVLSPVEKTLSDLWATVLGVDANQMCPSDHFFRLGGDSISAMRLVTAAREHNIRLTTAQVFKNPTLRDMSSQVTIGKIDQTVQYNPFMLLSHETNVGDVVAAAAGLCNVPPADVEDIYPCTALQQGLLALTARNPNQYVSRSVLELQHDIDPARLADAWLTATSELSVLRTRSVDISPLGLVQVVVKELPMQHGSDVESYIRHDEQKPMVLGAALCRAALIGRSFVLTIHHSIYDGVFLSMLLRKLEAKYFSRSDAMTTPFSSFVRYLSSISPEKSRAFWSRRLGEHDYRAFPELPPAVDGPRANSESASNITISWLHDGSTPSIVIQSAWALVSARFSMATAVIFGTVSSGRQVDLPGIDDCAGPTVCTAPAAVSVPWNESVATFHAYLRQRDLDALPYMHYGLQNIASAVETSRSSGLFQTLLVVHPNSTDRGLQSDGSIFKARSYGATLASTGSDPFNTHALSVSCWLTDTGMRLVLSYDDAILTGAQIQILMQSFQDTLHSMCTNAQQKVEEVAGVDSERLYHFWSHKPTVKPISPQSGARSSEGQIDREQRPSQQTKQHDFSANGKKWSHSRQSEQRSGPTDRLREQIISLYNVNEEDIEDIYPCTPLQESLVALSERRPGDYIGLDILPLAESVNVHRFRNAWETTVGAAPILRTRIVHVPGKGFHQVVSRHLTPWSTATSLDEFVREEGPTATSLGLPLTRYGIVNGQESPVPVFVLKMHHAAYDGITNMLIRETLQTCYQQNVMTRLVPFKHFVDHITSCDAGAAREFWDKQFQNLDVQHFPFVQSRDYQPRPDLLISHVIEKLKWPHGDILPSTIIRAAWAIVCSRYSNSPDVVFGAIVSGRQASLADIDRICGPTIAALPMRVLAQPGMQVGAFLQQVQDQALDMIPFEQTGVHQISKISNAVRDACEFRSMLVIQPNQAMNIAESTLFTGTGRESQSLDSHHRFNSHALMVICKLGQGDMSLQLSTDSKIMDRSATSLLASHFAQVIDELCRSDKEVTLSEVDMMTPAELVQLWQWNKPVEPADDVLVHDMIARQTRQTPDAIAISAWDGKLTYQQLDQVSTAIARRILDLEVTSNKIVPICFDKSVWTTVAFLGVVKAGCAVLILEPSLPAARLQAITIQIEPHLIVCRSENKQLCSQLCDRVLEIDDICRQVPDRLGFESLSIDKQLPMVRKTDNLYVVYTSGSSGTPKGCMITHSNMASAVVQQRHCHKLNGDSRMYDFSAYSFDAHHWCVIHTLCAGGTVCVPSDTEKQDCLLQSLQSHGVTDVVITPATARMIDPRSVPTLRNAFIVGDVMQSEELGPWAAHTCLRYAYGPTETTCWATSWEPPVPVPATISIGKGDGQVTWLVDPEDNNRLAPIGTVGELYLEGPLVGNGYLGNESATRAAFVDSPSWLSKGSDGSNGRRGRVYRTGDLAKYSPVDGNIILMGRRDNQIKLNGRRIELGEIERQFSISLAKGFGPLALAAEVVTPDVLNRQIIAVFLQACDAEWSRITQCLDEIREDLSRRLPIYMIPNTYVPLQTMPLNGSSKIDRKMLREIGKKLRQAQLVVASGRASIAIPATDNERRLQKMWSQVLHIPLDSIGRGSSYFRAGGDSITAMQLMSLARQSGFCLPVSDILTKPCLEDMADVMKPVSDESKSTLTKPFSLLNHPGGAGDVCREVAQQCKVDINSVEDCFPCTAVQKSLLAVTSKRPGDYIAHIPITLSNDIDFPRLQQAWETVSRNAAPTLRNRVLLIEGEGFIQAQLRTPLEWSLHDSIKAFSKYAAREPMSLGSSLTRLAFVEDVRTRRKLCILTQHHVMHDAASISLLLGQVKDAYNNVDETKPAASFQSFLHHVLSVDKDDSRGFWGKQFADCNATSFPVLPHEGYQSQANSTVKSTLTNLPWPQQDVTPAVTVRAAWAILSARYTDSDDVVFGVLSTGRQAPLDGIENTIAPLIAAIPVRVKWESTTTVHELLAMMQKQAIDLTAFEQSDIAHIQAASDDAKDGARYNALLVIQHFKQAPTVTHVDGPFTDVSYSLDGGDLNHFNPHAVMAMFQLQETGDLCMEVNFDTNVLSPTQANLLLGHFEQVLRHVCTSAASSTVNDISMLGERDLQLIWKWNAILPETVPACVHDLIADRISRQPDSQALCAWDGELTYGELDVLSLALANQMLVLGVTPGSVIPLCFEKSMWQPVAALATMRVGATCVSMDCTQPEGRLRSIVSRIEPRFILASTANESLARRLYNAEIIITGPRLRDLQSPGHVSLPVVDPNDLLFVVFTSGSTGLPKGVKTSHQSFATAATHQQQSLRVGPGTRLFDFVSYSFDVAWSNLINTLICGACLCIPSEDDRKNDIPGAFNRLKANYAYFTPTVAHSIDPMMLPSLRVLAMGGEAIPPSEVERWRQTEAVIGIYGPAECAQALCLVDLRRSTLPSSVGHSYGARAWLIEPGRIDRLAPIGAVGELVIEGPAVAMGYWNDAKMTKTSFLESPGWLQARSSTLSRVYKTGDLLRYNDDGSMTFIGRKDQMVKLRGQRIELSEVEHHLQKCLQMHAALCKAVAAEIIAPCNSQAPVLAAFVALQDTATHKRLDRTVRLSRALENIEQDLIESLPLYMIPSVYIVLDEMPMTTTDKVDRRTLRRIGGEKRLEDLASMQFNSARSSQNGPNTEMERRLQQLWSQVLGIDASSIRSQSSFLRIGGESISAMRLVAAARQVGISFTVADIFKNPRLSGLAQVAKEIADEQIASVNLPRKPFSLSPGAGDANPLGFLYDIVEPLLEGAADLDDIQDFLPATDFQDLAVREALQKLPGRLPHFIIDLPQNVDVARLRWACKRLVEHFEILRTVFVEMKGKVWQVQLSNVKMRFEVIKAEGKEVGEVVAAVCERDLRRSRTWAGSLVAFMVVTSPSQQQKFIFRLSHAQFDDHSIAAMLTTLTLFYKGESVPAPRANFGDVVAYNHQRRMSSLKYWRARLQGSSPPISASRQSSTALPTPAESLSFHISIPLPPAAACRGIPLGTIYHAACVLVLSQHFHQTDIVIGRLVTGRASLPGDLQDAVGPCLVEQPIRYTAEPDDDLWRIAQRLQRRFVEDASHEGIGMEELIGEATSWPEGCRDFGWRTAFQQPDGPLLHFLGHDSEAKLAVFDRSFPARARPELYATPRDNLLELCFEGNRISEDLGSVQEIVQKIADVLLLRLGE</sequence>
<dbReference type="Gene3D" id="3.30.559.30">
    <property type="entry name" value="Nonribosomal peptide synthetase, condensation domain"/>
    <property type="match status" value="5"/>
</dbReference>
<dbReference type="PROSITE" id="PS00012">
    <property type="entry name" value="PHOSPHOPANTETHEINE"/>
    <property type="match status" value="3"/>
</dbReference>
<dbReference type="RefSeq" id="XP_047766279.1">
    <property type="nucleotide sequence ID" value="XM_047907939.1"/>
</dbReference>
<dbReference type="Pfam" id="PF00550">
    <property type="entry name" value="PP-binding"/>
    <property type="match status" value="4"/>
</dbReference>
<dbReference type="GO" id="GO:0043041">
    <property type="term" value="P:amino acid activation for nonribosomal peptide biosynthetic process"/>
    <property type="evidence" value="ECO:0007669"/>
    <property type="project" value="TreeGrafter"/>
</dbReference>
<dbReference type="Gene3D" id="3.40.50.12780">
    <property type="entry name" value="N-terminal domain of ligase-like"/>
    <property type="match status" value="4"/>
</dbReference>
<dbReference type="GO" id="GO:0016874">
    <property type="term" value="F:ligase activity"/>
    <property type="evidence" value="ECO:0007669"/>
    <property type="project" value="UniProtKB-KW"/>
</dbReference>
<dbReference type="SUPFAM" id="SSF47336">
    <property type="entry name" value="ACP-like"/>
    <property type="match status" value="4"/>
</dbReference>
<keyword evidence="2" id="KW-0597">Phosphoprotein</keyword>
<dbReference type="EMBL" id="CP090171">
    <property type="protein sequence ID" value="UJO21913.1"/>
    <property type="molecule type" value="Genomic_DNA"/>
</dbReference>
<protein>
    <submittedName>
        <fullName evidence="6">Nonribosomal peptide synthase atnA</fullName>
    </submittedName>
</protein>
<dbReference type="InterPro" id="IPR001242">
    <property type="entry name" value="Condensation_dom"/>
</dbReference>
<dbReference type="PANTHER" id="PTHR45527">
    <property type="entry name" value="NONRIBOSOMAL PEPTIDE SYNTHETASE"/>
    <property type="match status" value="1"/>
</dbReference>